<dbReference type="Gene3D" id="1.10.150.20">
    <property type="entry name" value="5' to 3' exonuclease, C-terminal subdomain"/>
    <property type="match status" value="1"/>
</dbReference>
<feature type="binding site" evidence="2">
    <location>
        <position position="9"/>
    </location>
    <ligand>
        <name>Mg(2+)</name>
        <dbReference type="ChEBI" id="CHEBI:18420"/>
    </ligand>
</feature>
<keyword evidence="6" id="KW-1185">Reference proteome</keyword>
<feature type="compositionally biased region" description="Basic and acidic residues" evidence="3">
    <location>
        <begin position="416"/>
        <end position="431"/>
    </location>
</feature>
<dbReference type="InterPro" id="IPR050116">
    <property type="entry name" value="DNA_polymerase-Y"/>
</dbReference>
<evidence type="ECO:0000313" key="6">
    <source>
        <dbReference type="Proteomes" id="UP001305815"/>
    </source>
</evidence>
<dbReference type="CDD" id="cd03586">
    <property type="entry name" value="PolY_Pol_IV_kappa"/>
    <property type="match status" value="1"/>
</dbReference>
<dbReference type="EMBL" id="AP027742">
    <property type="protein sequence ID" value="BDZ78225.1"/>
    <property type="molecule type" value="Genomic_DNA"/>
</dbReference>
<feature type="active site" evidence="2">
    <location>
        <position position="112"/>
    </location>
</feature>
<keyword evidence="2" id="KW-0239">DNA-directed DNA polymerase</keyword>
<gene>
    <name evidence="2" type="primary">dinB</name>
    <name evidence="5" type="ORF">Lac1_24080</name>
</gene>
<evidence type="ECO:0000256" key="2">
    <source>
        <dbReference type="HAMAP-Rule" id="MF_01113"/>
    </source>
</evidence>
<proteinExistence type="inferred from homology"/>
<dbReference type="Proteomes" id="UP001305815">
    <property type="component" value="Chromosome"/>
</dbReference>
<keyword evidence="2" id="KW-0808">Transferase</keyword>
<dbReference type="Pfam" id="PF00817">
    <property type="entry name" value="IMS"/>
    <property type="match status" value="1"/>
</dbReference>
<keyword evidence="2" id="KW-0227">DNA damage</keyword>
<comment type="subcellular location">
    <subcellularLocation>
        <location evidence="2">Cytoplasm</location>
    </subcellularLocation>
</comment>
<name>A0ABN6YYF4_9FIRM</name>
<dbReference type="InterPro" id="IPR022880">
    <property type="entry name" value="DNApol_IV"/>
</dbReference>
<keyword evidence="2" id="KW-0963">Cytoplasm</keyword>
<accession>A0ABN6YYF4</accession>
<organism evidence="5 6">
    <name type="scientific">Claveliimonas bilis</name>
    <dbReference type="NCBI Taxonomy" id="3028070"/>
    <lineage>
        <taxon>Bacteria</taxon>
        <taxon>Bacillati</taxon>
        <taxon>Bacillota</taxon>
        <taxon>Clostridia</taxon>
        <taxon>Lachnospirales</taxon>
        <taxon>Lachnospiraceae</taxon>
        <taxon>Claveliimonas</taxon>
    </lineage>
</organism>
<protein>
    <recommendedName>
        <fullName evidence="2">DNA polymerase IV</fullName>
        <shortName evidence="2">Pol IV</shortName>
        <ecNumber evidence="2">2.7.7.7</ecNumber>
    </recommendedName>
</protein>
<reference evidence="6" key="1">
    <citation type="journal article" date="2023" name="Int. J. Syst. Evol. Microbiol.">
        <title>Claveliimonas bilis gen. nov., sp. nov., deoxycholic acid-producing bacteria isolated from human faeces, and reclassification of Sellimonas monacensis Zenner et al. 2021 as Claveliimonas monacensis comb. nov.</title>
        <authorList>
            <person name="Hisatomi A."/>
            <person name="Kastawa N.W.E.P.G."/>
            <person name="Song I."/>
            <person name="Ohkuma M."/>
            <person name="Fukiya S."/>
            <person name="Sakamoto M."/>
        </authorList>
    </citation>
    <scope>NUCLEOTIDE SEQUENCE [LARGE SCALE GENOMIC DNA]</scope>
    <source>
        <strain evidence="6">12BBH14</strain>
    </source>
</reference>
<dbReference type="HAMAP" id="MF_01113">
    <property type="entry name" value="DNApol_IV"/>
    <property type="match status" value="1"/>
</dbReference>
<dbReference type="PROSITE" id="PS50173">
    <property type="entry name" value="UMUC"/>
    <property type="match status" value="1"/>
</dbReference>
<comment type="function">
    <text evidence="2">Poorly processive, error-prone DNA polymerase involved in untargeted mutagenesis. Copies undamaged DNA at stalled replication forks, which arise in vivo from mismatched or misaligned primer ends. These misaligned primers can be extended by PolIV. Exhibits no 3'-5' exonuclease (proofreading) activity. May be involved in translesional synthesis, in conjunction with the beta clamp from PolIII.</text>
</comment>
<dbReference type="InterPro" id="IPR036775">
    <property type="entry name" value="DNA_pol_Y-fam_lit_finger_sf"/>
</dbReference>
<dbReference type="PANTHER" id="PTHR11076:SF33">
    <property type="entry name" value="DNA POLYMERASE KAPPA"/>
    <property type="match status" value="1"/>
</dbReference>
<dbReference type="Gene3D" id="3.40.1170.60">
    <property type="match status" value="1"/>
</dbReference>
<dbReference type="Pfam" id="PF11799">
    <property type="entry name" value="IMS_C"/>
    <property type="match status" value="1"/>
</dbReference>
<keyword evidence="2" id="KW-0548">Nucleotidyltransferase</keyword>
<comment type="catalytic activity">
    <reaction evidence="2">
        <text>DNA(n) + a 2'-deoxyribonucleoside 5'-triphosphate = DNA(n+1) + diphosphate</text>
        <dbReference type="Rhea" id="RHEA:22508"/>
        <dbReference type="Rhea" id="RHEA-COMP:17339"/>
        <dbReference type="Rhea" id="RHEA-COMP:17340"/>
        <dbReference type="ChEBI" id="CHEBI:33019"/>
        <dbReference type="ChEBI" id="CHEBI:61560"/>
        <dbReference type="ChEBI" id="CHEBI:173112"/>
        <dbReference type="EC" id="2.7.7.7"/>
    </reaction>
</comment>
<comment type="subunit">
    <text evidence="2">Monomer.</text>
</comment>
<keyword evidence="2" id="KW-0234">DNA repair</keyword>
<feature type="region of interest" description="Disordered" evidence="3">
    <location>
        <begin position="410"/>
        <end position="431"/>
    </location>
</feature>
<dbReference type="InterPro" id="IPR017961">
    <property type="entry name" value="DNA_pol_Y-fam_little_finger"/>
</dbReference>
<dbReference type="InterPro" id="IPR001126">
    <property type="entry name" value="UmuC"/>
</dbReference>
<sequence>MSRTIFHIDVNSAYLSWTAVEQLKNGAKTDIRTISAIIGGNQESRHGVVLAKSIPAKKYGIRTGEPVANALRKCPDIHIEPPDHELYRAYSRKLMDFLHTYTPDIEQVSVDECYLDYTGIAHQFYSPVSAALEIKEKIYKKFGFTVNIGISSNKVLAKMASDFEKPGKVHTLFPEEIRVKMWPLPVRELYMAGGSSVETLKKLGIHTIGELACADPAILELHLKSHGRMLWNFANGRDDTPVVSEKVEAKGIGNSVTLPKDAVTREEAKQVLLKLAESVGGRLRKAGQKAGMLSVEIKYSTFATCSHQRQLFRVTSSDTEIYQEAVQLFDELWNGQPIRLLGIRSSKLVGEDEPQQLSIFDIQIPEKPLQKVQKEKEKDAFAALQSIKQEKLAKALDEIRGKYGENAVTRGSFLKNNREGKRNGEHEDRED</sequence>
<feature type="site" description="Substrate discrimination" evidence="2">
    <location>
        <position position="14"/>
    </location>
</feature>
<dbReference type="SUPFAM" id="SSF56672">
    <property type="entry name" value="DNA/RNA polymerases"/>
    <property type="match status" value="1"/>
</dbReference>
<keyword evidence="2" id="KW-0460">Magnesium</keyword>
<evidence type="ECO:0000313" key="5">
    <source>
        <dbReference type="EMBL" id="BDZ78225.1"/>
    </source>
</evidence>
<feature type="binding site" evidence="2">
    <location>
        <position position="111"/>
    </location>
    <ligand>
        <name>Mg(2+)</name>
        <dbReference type="ChEBI" id="CHEBI:18420"/>
    </ligand>
</feature>
<dbReference type="PANTHER" id="PTHR11076">
    <property type="entry name" value="DNA REPAIR POLYMERASE UMUC / TRANSFERASE FAMILY MEMBER"/>
    <property type="match status" value="1"/>
</dbReference>
<evidence type="ECO:0000259" key="4">
    <source>
        <dbReference type="PROSITE" id="PS50173"/>
    </source>
</evidence>
<feature type="domain" description="UmuC" evidence="4">
    <location>
        <begin position="5"/>
        <end position="193"/>
    </location>
</feature>
<comment type="similarity">
    <text evidence="1 2">Belongs to the DNA polymerase type-Y family.</text>
</comment>
<evidence type="ECO:0000256" key="3">
    <source>
        <dbReference type="SAM" id="MobiDB-lite"/>
    </source>
</evidence>
<dbReference type="InterPro" id="IPR043502">
    <property type="entry name" value="DNA/RNA_pol_sf"/>
</dbReference>
<keyword evidence="2" id="KW-0479">Metal-binding</keyword>
<comment type="cofactor">
    <cofactor evidence="2">
        <name>Mg(2+)</name>
        <dbReference type="ChEBI" id="CHEBI:18420"/>
    </cofactor>
    <text evidence="2">Binds 2 magnesium ions per subunit.</text>
</comment>
<dbReference type="InterPro" id="IPR043128">
    <property type="entry name" value="Rev_trsase/Diguanyl_cyclase"/>
</dbReference>
<dbReference type="RefSeq" id="WP_316265260.1">
    <property type="nucleotide sequence ID" value="NZ_AP027742.1"/>
</dbReference>
<dbReference type="EC" id="2.7.7.7" evidence="2"/>
<dbReference type="Gene3D" id="3.30.70.270">
    <property type="match status" value="1"/>
</dbReference>
<dbReference type="SUPFAM" id="SSF100879">
    <property type="entry name" value="Lesion bypass DNA polymerase (Y-family), little finger domain"/>
    <property type="match status" value="1"/>
</dbReference>
<keyword evidence="2" id="KW-0238">DNA-binding</keyword>
<dbReference type="Gene3D" id="3.30.1490.100">
    <property type="entry name" value="DNA polymerase, Y-family, little finger domain"/>
    <property type="match status" value="1"/>
</dbReference>
<keyword evidence="2" id="KW-0235">DNA replication</keyword>
<keyword evidence="2" id="KW-0515">Mutator protein</keyword>
<evidence type="ECO:0000256" key="1">
    <source>
        <dbReference type="ARBA" id="ARBA00010945"/>
    </source>
</evidence>